<proteinExistence type="predicted"/>
<gene>
    <name evidence="1" type="ORF">LCGC14_0672940</name>
</gene>
<comment type="caution">
    <text evidence="1">The sequence shown here is derived from an EMBL/GenBank/DDBJ whole genome shotgun (WGS) entry which is preliminary data.</text>
</comment>
<sequence length="57" mass="6615">MRFSEGQRVRLIGAAERTRLQLVVREDLGKPHMVKCYNPISKKEGLYVRSSLRIVKT</sequence>
<organism evidence="1">
    <name type="scientific">marine sediment metagenome</name>
    <dbReference type="NCBI Taxonomy" id="412755"/>
    <lineage>
        <taxon>unclassified sequences</taxon>
        <taxon>metagenomes</taxon>
        <taxon>ecological metagenomes</taxon>
    </lineage>
</organism>
<name>A0A0F9QVK0_9ZZZZ</name>
<accession>A0A0F9QVK0</accession>
<reference evidence="1" key="1">
    <citation type="journal article" date="2015" name="Nature">
        <title>Complex archaea that bridge the gap between prokaryotes and eukaryotes.</title>
        <authorList>
            <person name="Spang A."/>
            <person name="Saw J.H."/>
            <person name="Jorgensen S.L."/>
            <person name="Zaremba-Niedzwiedzka K."/>
            <person name="Martijn J."/>
            <person name="Lind A.E."/>
            <person name="van Eijk R."/>
            <person name="Schleper C."/>
            <person name="Guy L."/>
            <person name="Ettema T.J."/>
        </authorList>
    </citation>
    <scope>NUCLEOTIDE SEQUENCE</scope>
</reference>
<dbReference type="EMBL" id="LAZR01001330">
    <property type="protein sequence ID" value="KKN46454.1"/>
    <property type="molecule type" value="Genomic_DNA"/>
</dbReference>
<protein>
    <submittedName>
        <fullName evidence="1">Uncharacterized protein</fullName>
    </submittedName>
</protein>
<evidence type="ECO:0000313" key="1">
    <source>
        <dbReference type="EMBL" id="KKN46454.1"/>
    </source>
</evidence>
<dbReference type="AlphaFoldDB" id="A0A0F9QVK0"/>